<dbReference type="InterPro" id="IPR021809">
    <property type="entry name" value="DUF3386"/>
</dbReference>
<evidence type="ECO:0000313" key="2">
    <source>
        <dbReference type="Proteomes" id="UP000612899"/>
    </source>
</evidence>
<accession>A0A8J3VLR2</accession>
<dbReference type="AlphaFoldDB" id="A0A8J3VLR2"/>
<dbReference type="EMBL" id="BONY01000092">
    <property type="protein sequence ID" value="GIH10361.1"/>
    <property type="molecule type" value="Genomic_DNA"/>
</dbReference>
<gene>
    <name evidence="1" type="ORF">Rhe02_84280</name>
</gene>
<evidence type="ECO:0000313" key="1">
    <source>
        <dbReference type="EMBL" id="GIH10361.1"/>
    </source>
</evidence>
<dbReference type="Proteomes" id="UP000612899">
    <property type="component" value="Unassembled WGS sequence"/>
</dbReference>
<dbReference type="RefSeq" id="WP_239124394.1">
    <property type="nucleotide sequence ID" value="NZ_BONY01000092.1"/>
</dbReference>
<protein>
    <submittedName>
        <fullName evidence="1">Uncharacterized protein</fullName>
    </submittedName>
</protein>
<organism evidence="1 2">
    <name type="scientific">Rhizocola hellebori</name>
    <dbReference type="NCBI Taxonomy" id="1392758"/>
    <lineage>
        <taxon>Bacteria</taxon>
        <taxon>Bacillati</taxon>
        <taxon>Actinomycetota</taxon>
        <taxon>Actinomycetes</taxon>
        <taxon>Micromonosporales</taxon>
        <taxon>Micromonosporaceae</taxon>
        <taxon>Rhizocola</taxon>
    </lineage>
</organism>
<reference evidence="1" key="1">
    <citation type="submission" date="2021-01" db="EMBL/GenBank/DDBJ databases">
        <title>Whole genome shotgun sequence of Rhizocola hellebori NBRC 109834.</title>
        <authorList>
            <person name="Komaki H."/>
            <person name="Tamura T."/>
        </authorList>
    </citation>
    <scope>NUCLEOTIDE SEQUENCE</scope>
    <source>
        <strain evidence="1">NBRC 109834</strain>
    </source>
</reference>
<keyword evidence="2" id="KW-1185">Reference proteome</keyword>
<proteinExistence type="predicted"/>
<name>A0A8J3VLR2_9ACTN</name>
<comment type="caution">
    <text evidence="1">The sequence shown here is derived from an EMBL/GenBank/DDBJ whole genome shotgun (WGS) entry which is preliminary data.</text>
</comment>
<dbReference type="Pfam" id="PF11866">
    <property type="entry name" value="DUF3386"/>
    <property type="match status" value="1"/>
</dbReference>
<sequence length="205" mass="22578">MGTDLLERAHNAAYRFPPEFAGFTATVSTSAGTTGSITVTGKREIGYELAAASEDDAAWLREQVASILGHRWNTSFAEGDGRFPHRSQDDGDPTGTLVHLEGDRMSSAYRVGGEEIREVHRTAGETRFTIVVSGSIYTPEGRLPNHFSVYYWDLARNRLTKADQYRDVYTECGGVFLPASRTITTADDQGLVTRVLTFGAHEVIR</sequence>